<keyword evidence="3" id="KW-1185">Reference proteome</keyword>
<dbReference type="VEuPathDB" id="ToxoDB:cyc_04356"/>
<sequence>MGPAEGREDSAAVVPDASPPEDACADTNAAGKNPTHGVFRPSAAPSGEASAPSEGGGSLLVAARGRSPSGEGVFTELERAASRVETLKAPKIEQVASSAVLPSVVELLLPPADFEAGSSLAANAPSAAAPRLASPDAASAANTPFRGEAAEPVAALASGKESARTCETAMLDTTAAPPLSTEEGPKGAPGFPAS</sequence>
<evidence type="ECO:0000313" key="3">
    <source>
        <dbReference type="Proteomes" id="UP000095192"/>
    </source>
</evidence>
<protein>
    <submittedName>
        <fullName evidence="2">Uncharacterized protein</fullName>
    </submittedName>
</protein>
<evidence type="ECO:0000256" key="1">
    <source>
        <dbReference type="SAM" id="MobiDB-lite"/>
    </source>
</evidence>
<feature type="compositionally biased region" description="Basic and acidic residues" evidence="1">
    <location>
        <begin position="1"/>
        <end position="10"/>
    </location>
</feature>
<gene>
    <name evidence="2" type="ORF">cyc_04356</name>
</gene>
<comment type="caution">
    <text evidence="2">The sequence shown here is derived from an EMBL/GenBank/DDBJ whole genome shotgun (WGS) entry which is preliminary data.</text>
</comment>
<reference evidence="2 3" key="1">
    <citation type="journal article" date="2016" name="BMC Genomics">
        <title>Comparative genomics reveals Cyclospora cayetanensis possesses coccidia-like metabolism and invasion components but unique surface antigens.</title>
        <authorList>
            <person name="Liu S."/>
            <person name="Wang L."/>
            <person name="Zheng H."/>
            <person name="Xu Z."/>
            <person name="Roellig D.M."/>
            <person name="Li N."/>
            <person name="Frace M.A."/>
            <person name="Tang K."/>
            <person name="Arrowood M.J."/>
            <person name="Moss D.M."/>
            <person name="Zhang L."/>
            <person name="Feng Y."/>
            <person name="Xiao L."/>
        </authorList>
    </citation>
    <scope>NUCLEOTIDE SEQUENCE [LARGE SCALE GENOMIC DNA]</scope>
    <source>
        <strain evidence="2 3">CHN_HEN01</strain>
    </source>
</reference>
<name>A0A1D3CUE4_9EIME</name>
<evidence type="ECO:0000313" key="2">
    <source>
        <dbReference type="EMBL" id="OEH74809.1"/>
    </source>
</evidence>
<feature type="compositionally biased region" description="Low complexity" evidence="1">
    <location>
        <begin position="123"/>
        <end position="141"/>
    </location>
</feature>
<dbReference type="InParanoid" id="A0A1D3CUE4"/>
<dbReference type="AlphaFoldDB" id="A0A1D3CUE4"/>
<dbReference type="Proteomes" id="UP000095192">
    <property type="component" value="Unassembled WGS sequence"/>
</dbReference>
<feature type="region of interest" description="Disordered" evidence="1">
    <location>
        <begin position="123"/>
        <end position="194"/>
    </location>
</feature>
<feature type="region of interest" description="Disordered" evidence="1">
    <location>
        <begin position="1"/>
        <end position="71"/>
    </location>
</feature>
<dbReference type="EMBL" id="JROU02001923">
    <property type="protein sequence ID" value="OEH74809.1"/>
    <property type="molecule type" value="Genomic_DNA"/>
</dbReference>
<feature type="compositionally biased region" description="Low complexity" evidence="1">
    <location>
        <begin position="41"/>
        <end position="53"/>
    </location>
</feature>
<accession>A0A1D3CUE4</accession>
<proteinExistence type="predicted"/>
<organism evidence="2 3">
    <name type="scientific">Cyclospora cayetanensis</name>
    <dbReference type="NCBI Taxonomy" id="88456"/>
    <lineage>
        <taxon>Eukaryota</taxon>
        <taxon>Sar</taxon>
        <taxon>Alveolata</taxon>
        <taxon>Apicomplexa</taxon>
        <taxon>Conoidasida</taxon>
        <taxon>Coccidia</taxon>
        <taxon>Eucoccidiorida</taxon>
        <taxon>Eimeriorina</taxon>
        <taxon>Eimeriidae</taxon>
        <taxon>Cyclospora</taxon>
    </lineage>
</organism>